<sequence>MSQSYPIREKKAICFDVNQTLIYQGVHFEQAFIAVWDDYFARSSRDSGFPQPDKLWSAYQSKWQQHKKLRGGKLHLDDLQQKCLNEALQQLDVPVHQQFAADFFQMLRNHRLAAKSLAPGVLDTLRRLSSHYKLAIISNSPRSDVVHLLNRFGLTGYFPDDRVFTAHKHYDKKPGSSLFKTAIHTLELSPKQAVMVGNSWKHDVCGAVKSGMDAVWIQRQIDTQPKKISQQKLGKRNVYCIQQIDQLLELFG</sequence>
<dbReference type="PANTHER" id="PTHR46470">
    <property type="entry name" value="N-ACYLNEURAMINATE-9-PHOSPHATASE"/>
    <property type="match status" value="1"/>
</dbReference>
<keyword evidence="5" id="KW-1185">Reference proteome</keyword>
<evidence type="ECO:0000256" key="1">
    <source>
        <dbReference type="ARBA" id="ARBA00022723"/>
    </source>
</evidence>
<comment type="caution">
    <text evidence="4">The sequence shown here is derived from an EMBL/GenBank/DDBJ whole genome shotgun (WGS) entry which is preliminary data.</text>
</comment>
<dbReference type="SFLD" id="SFLDS00003">
    <property type="entry name" value="Haloacid_Dehalogenase"/>
    <property type="match status" value="1"/>
</dbReference>
<gene>
    <name evidence="4" type="ORF">E1757_04395</name>
</gene>
<evidence type="ECO:0000313" key="4">
    <source>
        <dbReference type="EMBL" id="TDG00857.1"/>
    </source>
</evidence>
<evidence type="ECO:0000256" key="3">
    <source>
        <dbReference type="ARBA" id="ARBA00022842"/>
    </source>
</evidence>
<dbReference type="InterPro" id="IPR041492">
    <property type="entry name" value="HAD_2"/>
</dbReference>
<dbReference type="InterPro" id="IPR023214">
    <property type="entry name" value="HAD_sf"/>
</dbReference>
<organism evidence="4 5">
    <name type="scientific">Paenibacillus piri</name>
    <dbReference type="NCBI Taxonomy" id="2547395"/>
    <lineage>
        <taxon>Bacteria</taxon>
        <taxon>Bacillati</taxon>
        <taxon>Bacillota</taxon>
        <taxon>Bacilli</taxon>
        <taxon>Bacillales</taxon>
        <taxon>Paenibacillaceae</taxon>
        <taxon>Paenibacillus</taxon>
    </lineage>
</organism>
<dbReference type="GO" id="GO:0046872">
    <property type="term" value="F:metal ion binding"/>
    <property type="evidence" value="ECO:0007669"/>
    <property type="project" value="UniProtKB-KW"/>
</dbReference>
<dbReference type="SFLD" id="SFLDG01129">
    <property type="entry name" value="C1.5:_HAD__Beta-PGM__Phosphata"/>
    <property type="match status" value="1"/>
</dbReference>
<dbReference type="Gene3D" id="1.20.120.710">
    <property type="entry name" value="Haloacid dehalogenase hydrolase-like domain"/>
    <property type="match status" value="1"/>
</dbReference>
<dbReference type="Gene3D" id="3.40.50.1000">
    <property type="entry name" value="HAD superfamily/HAD-like"/>
    <property type="match status" value="1"/>
</dbReference>
<dbReference type="RefSeq" id="WP_133225567.1">
    <property type="nucleotide sequence ID" value="NZ_SMRT01000001.1"/>
</dbReference>
<dbReference type="PANTHER" id="PTHR46470:SF2">
    <property type="entry name" value="GLYCERALDEHYDE 3-PHOSPHATE PHOSPHATASE"/>
    <property type="match status" value="1"/>
</dbReference>
<accession>A0A4R5KYC3</accession>
<dbReference type="GO" id="GO:0016791">
    <property type="term" value="F:phosphatase activity"/>
    <property type="evidence" value="ECO:0007669"/>
    <property type="project" value="TreeGrafter"/>
</dbReference>
<proteinExistence type="predicted"/>
<name>A0A4R5KYC3_9BACL</name>
<dbReference type="EMBL" id="SMRT01000001">
    <property type="protein sequence ID" value="TDG00857.1"/>
    <property type="molecule type" value="Genomic_DNA"/>
</dbReference>
<reference evidence="4 5" key="1">
    <citation type="submission" date="2019-03" db="EMBL/GenBank/DDBJ databases">
        <title>This is whole genome sequence of Paenibacillus sp MS74 strain.</title>
        <authorList>
            <person name="Trinh H.N."/>
        </authorList>
    </citation>
    <scope>NUCLEOTIDE SEQUENCE [LARGE SCALE GENOMIC DNA]</scope>
    <source>
        <strain evidence="4 5">MS74</strain>
    </source>
</reference>
<evidence type="ECO:0000256" key="2">
    <source>
        <dbReference type="ARBA" id="ARBA00022801"/>
    </source>
</evidence>
<dbReference type="SUPFAM" id="SSF56784">
    <property type="entry name" value="HAD-like"/>
    <property type="match status" value="1"/>
</dbReference>
<dbReference type="InterPro" id="IPR036412">
    <property type="entry name" value="HAD-like_sf"/>
</dbReference>
<dbReference type="Proteomes" id="UP000295636">
    <property type="component" value="Unassembled WGS sequence"/>
</dbReference>
<dbReference type="Pfam" id="PF13419">
    <property type="entry name" value="HAD_2"/>
    <property type="match status" value="1"/>
</dbReference>
<evidence type="ECO:0000313" key="5">
    <source>
        <dbReference type="Proteomes" id="UP000295636"/>
    </source>
</evidence>
<dbReference type="OrthoDB" id="25198at2"/>
<dbReference type="AlphaFoldDB" id="A0A4R5KYC3"/>
<dbReference type="InterPro" id="IPR051400">
    <property type="entry name" value="HAD-like_hydrolase"/>
</dbReference>
<keyword evidence="3" id="KW-0460">Magnesium</keyword>
<protein>
    <submittedName>
        <fullName evidence="4">HAD family hydrolase</fullName>
    </submittedName>
</protein>
<keyword evidence="1" id="KW-0479">Metal-binding</keyword>
<keyword evidence="2 4" id="KW-0378">Hydrolase</keyword>